<dbReference type="AlphaFoldDB" id="A0A7K0CSM0"/>
<comment type="caution">
    <text evidence="3">The sequence shown here is derived from an EMBL/GenBank/DDBJ whole genome shotgun (WGS) entry which is preliminary data.</text>
</comment>
<organism evidence="3 4">
    <name type="scientific">Streptomyces smaragdinus</name>
    <dbReference type="NCBI Taxonomy" id="2585196"/>
    <lineage>
        <taxon>Bacteria</taxon>
        <taxon>Bacillati</taxon>
        <taxon>Actinomycetota</taxon>
        <taxon>Actinomycetes</taxon>
        <taxon>Kitasatosporales</taxon>
        <taxon>Streptomycetaceae</taxon>
        <taxon>Streptomyces</taxon>
    </lineage>
</organism>
<reference evidence="3 4" key="1">
    <citation type="submission" date="2019-10" db="EMBL/GenBank/DDBJ databases">
        <title>Streptomyces smaragdinus sp. nov. and Streptomyces fabii sp. nov., isolated from the gut of fungus growing-termite Macrotermes natalensis.</title>
        <authorList>
            <person name="Schwitalla J."/>
            <person name="Benndorf R."/>
            <person name="Martin K."/>
            <person name="De Beer W."/>
            <person name="Kaster A.-K."/>
            <person name="Vollmers J."/>
            <person name="Poulsen M."/>
            <person name="Beemelmanns C."/>
        </authorList>
    </citation>
    <scope>NUCLEOTIDE SEQUENCE [LARGE SCALE GENOMIC DNA]</scope>
    <source>
        <strain evidence="3 4">RB5</strain>
    </source>
</reference>
<keyword evidence="2" id="KW-0732">Signal</keyword>
<evidence type="ECO:0000256" key="2">
    <source>
        <dbReference type="SAM" id="SignalP"/>
    </source>
</evidence>
<feature type="chain" id="PRO_5039123006" description="L,D-transpeptidase" evidence="2">
    <location>
        <begin position="22"/>
        <end position="175"/>
    </location>
</feature>
<feature type="signal peptide" evidence="2">
    <location>
        <begin position="1"/>
        <end position="21"/>
    </location>
</feature>
<evidence type="ECO:0000313" key="3">
    <source>
        <dbReference type="EMBL" id="MQY16459.1"/>
    </source>
</evidence>
<gene>
    <name evidence="3" type="ORF">SRB5_66580</name>
</gene>
<dbReference type="Proteomes" id="UP000466345">
    <property type="component" value="Unassembled WGS sequence"/>
</dbReference>
<evidence type="ECO:0000256" key="1">
    <source>
        <dbReference type="SAM" id="MobiDB-lite"/>
    </source>
</evidence>
<protein>
    <recommendedName>
        <fullName evidence="5">L,D-transpeptidase</fullName>
    </recommendedName>
</protein>
<sequence>MAVLTAAALAVVGFLAYQANAGTPVAAPPKAAPSTGPSKAAGGPKKPAVAELPVPSGTGERVVYSLGQKRVWLVAADGAVVRTYPVTPSTVSPRPGEYRVSTRSKSIPGSDGVLVEHVVRFTSVDEIVIGFSAAVNGSTAPPAKKARTGGIRSSRKDGAALWTFATVGVPVVVVA</sequence>
<accession>A0A7K0CSM0</accession>
<feature type="region of interest" description="Disordered" evidence="1">
    <location>
        <begin position="25"/>
        <end position="52"/>
    </location>
</feature>
<feature type="compositionally biased region" description="Low complexity" evidence="1">
    <location>
        <begin position="36"/>
        <end position="47"/>
    </location>
</feature>
<name>A0A7K0CSM0_9ACTN</name>
<evidence type="ECO:0000313" key="4">
    <source>
        <dbReference type="Proteomes" id="UP000466345"/>
    </source>
</evidence>
<evidence type="ECO:0008006" key="5">
    <source>
        <dbReference type="Google" id="ProtNLM"/>
    </source>
</evidence>
<keyword evidence="4" id="KW-1185">Reference proteome</keyword>
<proteinExistence type="predicted"/>
<dbReference type="EMBL" id="WEGJ01000056">
    <property type="protein sequence ID" value="MQY16459.1"/>
    <property type="molecule type" value="Genomic_DNA"/>
</dbReference>